<dbReference type="SUPFAM" id="SSF53850">
    <property type="entry name" value="Periplasmic binding protein-like II"/>
    <property type="match status" value="1"/>
</dbReference>
<dbReference type="PANTHER" id="PTHR30290">
    <property type="entry name" value="PERIPLASMIC BINDING COMPONENT OF ABC TRANSPORTER"/>
    <property type="match status" value="1"/>
</dbReference>
<keyword evidence="3" id="KW-0732">Signal</keyword>
<comment type="similarity">
    <text evidence="1">Belongs to the bacterial solute-binding protein 5 family.</text>
</comment>
<evidence type="ECO:0000259" key="4">
    <source>
        <dbReference type="Pfam" id="PF00496"/>
    </source>
</evidence>
<dbReference type="Gene3D" id="3.40.190.10">
    <property type="entry name" value="Periplasmic binding protein-like II"/>
    <property type="match status" value="1"/>
</dbReference>
<dbReference type="Pfam" id="PF00496">
    <property type="entry name" value="SBP_bac_5"/>
    <property type="match status" value="1"/>
</dbReference>
<evidence type="ECO:0000256" key="1">
    <source>
        <dbReference type="ARBA" id="ARBA00005695"/>
    </source>
</evidence>
<proteinExistence type="inferred from homology"/>
<evidence type="ECO:0000256" key="3">
    <source>
        <dbReference type="ARBA" id="ARBA00022729"/>
    </source>
</evidence>
<comment type="caution">
    <text evidence="5">The sequence shown here is derived from an EMBL/GenBank/DDBJ whole genome shotgun (WGS) entry which is preliminary data.</text>
</comment>
<reference evidence="5 6" key="1">
    <citation type="submission" date="2023-10" db="EMBL/GenBank/DDBJ databases">
        <title>Virgibacillus halophilus 5B73C genome.</title>
        <authorList>
            <person name="Miliotis G."/>
            <person name="Sengupta P."/>
            <person name="Hameed A."/>
            <person name="Chuvochina M."/>
            <person name="Mcdonagh F."/>
            <person name="Simpson A.C."/>
            <person name="Singh N.K."/>
            <person name="Rekha P.D."/>
            <person name="Raman K."/>
            <person name="Hugenholtz P."/>
            <person name="Venkateswaran K."/>
        </authorList>
    </citation>
    <scope>NUCLEOTIDE SEQUENCE [LARGE SCALE GENOMIC DNA]</scope>
    <source>
        <strain evidence="5 6">5B73C</strain>
    </source>
</reference>
<accession>A0ABU5C6I1</accession>
<organism evidence="5 6">
    <name type="scientific">Tigheibacillus halophilus</name>
    <dbReference type="NCBI Taxonomy" id="361280"/>
    <lineage>
        <taxon>Bacteria</taxon>
        <taxon>Bacillati</taxon>
        <taxon>Bacillota</taxon>
        <taxon>Bacilli</taxon>
        <taxon>Bacillales</taxon>
        <taxon>Bacillaceae</taxon>
        <taxon>Tigheibacillus</taxon>
    </lineage>
</organism>
<evidence type="ECO:0000313" key="6">
    <source>
        <dbReference type="Proteomes" id="UP001281447"/>
    </source>
</evidence>
<evidence type="ECO:0000313" key="5">
    <source>
        <dbReference type="EMBL" id="MDY0394675.1"/>
    </source>
</evidence>
<dbReference type="EMBL" id="JAWDIP010000003">
    <property type="protein sequence ID" value="MDY0394675.1"/>
    <property type="molecule type" value="Genomic_DNA"/>
</dbReference>
<dbReference type="InterPro" id="IPR000914">
    <property type="entry name" value="SBP_5_dom"/>
</dbReference>
<dbReference type="InterPro" id="IPR039424">
    <property type="entry name" value="SBP_5"/>
</dbReference>
<protein>
    <submittedName>
        <fullName evidence="5">ABC transporter substrate-binding protein</fullName>
    </submittedName>
</protein>
<name>A0ABU5C6I1_9BACI</name>
<keyword evidence="2" id="KW-0813">Transport</keyword>
<sequence length="311" mass="35736">MQLCLIILPWVFFRSIYLRGEDINTASFNKHPVGTGRYKFKDWDTAGGMITLERNEDYYDKVPRIKRVIYKTVSVESTKATMLQSGEADLAWLNANYAEDFRDNDQYKNIDFKTADYRGMAMDFKTDFWKKHADSVSVLNYAIDKQKIVDSVLKGNGFPAYSPIQLSAYGGNKAANMYPYDLGQFKKAMKDLGWEKGKDGLYERDGETFRFTIQVRDYEEERVDIAKIVSTMLKKAGVDMEVELVNKFDWDAGYNGFLYGGAAQFDPDMSYVSFVTGASDNLMHYSNDKVDELLKAGRHTSDKKRKKKNIQ</sequence>
<dbReference type="Proteomes" id="UP001281447">
    <property type="component" value="Unassembled WGS sequence"/>
</dbReference>
<keyword evidence="6" id="KW-1185">Reference proteome</keyword>
<gene>
    <name evidence="5" type="ORF">RWE15_09720</name>
</gene>
<feature type="domain" description="Solute-binding protein family 5" evidence="4">
    <location>
        <begin position="21"/>
        <end position="278"/>
    </location>
</feature>
<evidence type="ECO:0000256" key="2">
    <source>
        <dbReference type="ARBA" id="ARBA00022448"/>
    </source>
</evidence>
<dbReference type="Gene3D" id="3.10.105.10">
    <property type="entry name" value="Dipeptide-binding Protein, Domain 3"/>
    <property type="match status" value="1"/>
</dbReference>
<dbReference type="PANTHER" id="PTHR30290:SF9">
    <property type="entry name" value="OLIGOPEPTIDE-BINDING PROTEIN APPA"/>
    <property type="match status" value="1"/>
</dbReference>